<dbReference type="Proteomes" id="UP000237872">
    <property type="component" value="Unassembled WGS sequence"/>
</dbReference>
<organism evidence="1 2">
    <name type="scientific">Xanthomonas codiaei</name>
    <dbReference type="NCBI Taxonomy" id="56463"/>
    <lineage>
        <taxon>Bacteria</taxon>
        <taxon>Pseudomonadati</taxon>
        <taxon>Pseudomonadota</taxon>
        <taxon>Gammaproteobacteria</taxon>
        <taxon>Lysobacterales</taxon>
        <taxon>Lysobacteraceae</taxon>
        <taxon>Xanthomonas</taxon>
    </lineage>
</organism>
<reference evidence="1 2" key="1">
    <citation type="submission" date="2016-08" db="EMBL/GenBank/DDBJ databases">
        <authorList>
            <person name="Seilhamer J.J."/>
        </authorList>
    </citation>
    <scope>NUCLEOTIDE SEQUENCE [LARGE SCALE GENOMIC DNA]</scope>
    <source>
        <strain evidence="1 2">CFBP4690</strain>
    </source>
</reference>
<sequence length="81" mass="8497">MVLSAVSPELMHAVCQNRSAGFLALAQDAGACGGFPCGPHPPFAHLPPQAGEGSDVGLKLLQRRQPIAFSRMWEKVARSAG</sequence>
<gene>
    <name evidence="1" type="ORF">XcodCFBP4690_11450</name>
</gene>
<proteinExistence type="predicted"/>
<dbReference type="AlphaFoldDB" id="A0A2S7CQ98"/>
<protein>
    <submittedName>
        <fullName evidence="1">Uncharacterized protein</fullName>
    </submittedName>
</protein>
<accession>A0A2S7CQ98</accession>
<dbReference type="EMBL" id="MDEC01000014">
    <property type="protein sequence ID" value="PPU63764.1"/>
    <property type="molecule type" value="Genomic_DNA"/>
</dbReference>
<evidence type="ECO:0000313" key="1">
    <source>
        <dbReference type="EMBL" id="PPU63764.1"/>
    </source>
</evidence>
<name>A0A2S7CQ98_9XANT</name>
<comment type="caution">
    <text evidence="1">The sequence shown here is derived from an EMBL/GenBank/DDBJ whole genome shotgun (WGS) entry which is preliminary data.</text>
</comment>
<evidence type="ECO:0000313" key="2">
    <source>
        <dbReference type="Proteomes" id="UP000237872"/>
    </source>
</evidence>